<keyword evidence="9 13" id="KW-1133">Transmembrane helix</keyword>
<dbReference type="Proteomes" id="UP001595556">
    <property type="component" value="Unassembled WGS sequence"/>
</dbReference>
<keyword evidence="14" id="KW-0282">Flagellum</keyword>
<dbReference type="RefSeq" id="WP_377305890.1">
    <property type="nucleotide sequence ID" value="NZ_CP180191.1"/>
</dbReference>
<evidence type="ECO:0000256" key="13">
    <source>
        <dbReference type="RuleBase" id="RU364091"/>
    </source>
</evidence>
<dbReference type="InterPro" id="IPR029025">
    <property type="entry name" value="T3SS_substrate_exporter_C"/>
</dbReference>
<evidence type="ECO:0000256" key="12">
    <source>
        <dbReference type="ARBA" id="ARBA00025078"/>
    </source>
</evidence>
<evidence type="ECO:0000256" key="2">
    <source>
        <dbReference type="ARBA" id="ARBA00010690"/>
    </source>
</evidence>
<gene>
    <name evidence="13 14" type="primary">flhB</name>
    <name evidence="14" type="ORF">ACFOEN_16710</name>
</gene>
<dbReference type="InterPro" id="IPR006136">
    <property type="entry name" value="FlhB"/>
</dbReference>
<keyword evidence="4 13" id="KW-0813">Transport</keyword>
<keyword evidence="8 13" id="KW-0653">Protein transport</keyword>
<feature type="transmembrane region" description="Helical" evidence="13">
    <location>
        <begin position="148"/>
        <end position="167"/>
    </location>
</feature>
<keyword evidence="5 13" id="KW-1003">Cell membrane</keyword>
<dbReference type="EMBL" id="JBHRTI010000010">
    <property type="protein sequence ID" value="MFC3149266.1"/>
    <property type="molecule type" value="Genomic_DNA"/>
</dbReference>
<evidence type="ECO:0000256" key="3">
    <source>
        <dbReference type="ARBA" id="ARBA00021622"/>
    </source>
</evidence>
<protein>
    <recommendedName>
        <fullName evidence="3 13">Flagellar biosynthetic protein FlhB</fullName>
    </recommendedName>
</protein>
<sequence length="382" mass="41349">MAEESGQDKSLPASARKIERAREEGQVARSRDVGHALVLGASFAMLGVLMPWIFERLTALMRTGLRFDRAALTDAYASNLIHGQLVAGLEIWAPFGIAGALMGAAGAVAVSGFIFTGKPLIPQFNRIDPISGFGRLFSAQSLVENLKLFVVLMALVALTGYIAWVYGGQWMAVTTMPLQSALPEAGFTLLKAVFWLIGFVIFVAVLDVPLQIWRHKENLKMTVEEMRQEHKETEGNPEIKNKIRQLQRQAARQRMMAAVPTATVIVTNPTHYAVALAWDEQTGGAPRVVAKGVDAVAAKIRELGAEHKVPLLEAPPLARALYTHVEIEQEIPATLYAAVAQVLAYVFQLNASLRGDALTPSAPSSIAIPAGMDPLESPPKTV</sequence>
<organism evidence="14 15">
    <name type="scientific">Piscinibacterium candidicorallinum</name>
    <dbReference type="NCBI Taxonomy" id="1793872"/>
    <lineage>
        <taxon>Bacteria</taxon>
        <taxon>Pseudomonadati</taxon>
        <taxon>Pseudomonadota</taxon>
        <taxon>Betaproteobacteria</taxon>
        <taxon>Burkholderiales</taxon>
        <taxon>Piscinibacterium</taxon>
    </lineage>
</organism>
<proteinExistence type="inferred from homology"/>
<keyword evidence="15" id="KW-1185">Reference proteome</keyword>
<dbReference type="PANTHER" id="PTHR30531:SF12">
    <property type="entry name" value="FLAGELLAR BIOSYNTHETIC PROTEIN FLHB"/>
    <property type="match status" value="1"/>
</dbReference>
<evidence type="ECO:0000256" key="4">
    <source>
        <dbReference type="ARBA" id="ARBA00022448"/>
    </source>
</evidence>
<dbReference type="PANTHER" id="PTHR30531">
    <property type="entry name" value="FLAGELLAR BIOSYNTHETIC PROTEIN FLHB"/>
    <property type="match status" value="1"/>
</dbReference>
<dbReference type="SUPFAM" id="SSF160544">
    <property type="entry name" value="EscU C-terminal domain-like"/>
    <property type="match status" value="1"/>
</dbReference>
<keyword evidence="7 13" id="KW-1005">Bacterial flagellum biogenesis</keyword>
<evidence type="ECO:0000256" key="5">
    <source>
        <dbReference type="ARBA" id="ARBA00022475"/>
    </source>
</evidence>
<dbReference type="Gene3D" id="3.40.1690.10">
    <property type="entry name" value="secretion proteins EscU"/>
    <property type="match status" value="1"/>
</dbReference>
<keyword evidence="6 13" id="KW-0812">Transmembrane</keyword>
<feature type="transmembrane region" description="Helical" evidence="13">
    <location>
        <begin position="36"/>
        <end position="54"/>
    </location>
</feature>
<dbReference type="Pfam" id="PF01312">
    <property type="entry name" value="Bac_export_2"/>
    <property type="match status" value="1"/>
</dbReference>
<comment type="function">
    <text evidence="12 13">Required for formation of the rod structure in the basal body of the flagellar apparatus. Together with FliI and FliH, may constitute the export apparatus of flagellin.</text>
</comment>
<evidence type="ECO:0000313" key="14">
    <source>
        <dbReference type="EMBL" id="MFC3149266.1"/>
    </source>
</evidence>
<evidence type="ECO:0000256" key="9">
    <source>
        <dbReference type="ARBA" id="ARBA00022989"/>
    </source>
</evidence>
<feature type="transmembrane region" description="Helical" evidence="13">
    <location>
        <begin position="187"/>
        <end position="210"/>
    </location>
</feature>
<evidence type="ECO:0000256" key="10">
    <source>
        <dbReference type="ARBA" id="ARBA00023136"/>
    </source>
</evidence>
<keyword evidence="14" id="KW-0966">Cell projection</keyword>
<dbReference type="InterPro" id="IPR006135">
    <property type="entry name" value="T3SS_substrate_exporter"/>
</dbReference>
<evidence type="ECO:0000313" key="15">
    <source>
        <dbReference type="Proteomes" id="UP001595556"/>
    </source>
</evidence>
<keyword evidence="11 13" id="KW-1006">Bacterial flagellum protein export</keyword>
<keyword evidence="14" id="KW-0969">Cilium</keyword>
<dbReference type="PRINTS" id="PR00950">
    <property type="entry name" value="TYPE3IMSPROT"/>
</dbReference>
<evidence type="ECO:0000256" key="11">
    <source>
        <dbReference type="ARBA" id="ARBA00023225"/>
    </source>
</evidence>
<reference evidence="15" key="1">
    <citation type="journal article" date="2019" name="Int. J. Syst. Evol. Microbiol.">
        <title>The Global Catalogue of Microorganisms (GCM) 10K type strain sequencing project: providing services to taxonomists for standard genome sequencing and annotation.</title>
        <authorList>
            <consortium name="The Broad Institute Genomics Platform"/>
            <consortium name="The Broad Institute Genome Sequencing Center for Infectious Disease"/>
            <person name="Wu L."/>
            <person name="Ma J."/>
        </authorList>
    </citation>
    <scope>NUCLEOTIDE SEQUENCE [LARGE SCALE GENOMIC DNA]</scope>
    <source>
        <strain evidence="15">KCTC 52168</strain>
    </source>
</reference>
<evidence type="ECO:0000256" key="8">
    <source>
        <dbReference type="ARBA" id="ARBA00022927"/>
    </source>
</evidence>
<feature type="transmembrane region" description="Helical" evidence="13">
    <location>
        <begin position="91"/>
        <end position="116"/>
    </location>
</feature>
<name>A0ABV7H9C6_9BURK</name>
<comment type="similarity">
    <text evidence="2 13">Belongs to the type III secretion exporter family.</text>
</comment>
<evidence type="ECO:0000256" key="6">
    <source>
        <dbReference type="ARBA" id="ARBA00022692"/>
    </source>
</evidence>
<comment type="caution">
    <text evidence="14">The sequence shown here is derived from an EMBL/GenBank/DDBJ whole genome shotgun (WGS) entry which is preliminary data.</text>
</comment>
<evidence type="ECO:0000256" key="1">
    <source>
        <dbReference type="ARBA" id="ARBA00004651"/>
    </source>
</evidence>
<evidence type="ECO:0000256" key="7">
    <source>
        <dbReference type="ARBA" id="ARBA00022795"/>
    </source>
</evidence>
<dbReference type="NCBIfam" id="TIGR00328">
    <property type="entry name" value="flhB"/>
    <property type="match status" value="1"/>
</dbReference>
<keyword evidence="10 13" id="KW-0472">Membrane</keyword>
<accession>A0ABV7H9C6</accession>
<comment type="subcellular location">
    <subcellularLocation>
        <location evidence="1">Cell membrane</location>
        <topology evidence="1">Multi-pass membrane protein</topology>
    </subcellularLocation>
</comment>